<gene>
    <name evidence="1" type="ORF">PGLA2088_LOCUS11249</name>
</gene>
<name>A0A813IKE5_POLGL</name>
<organism evidence="1 2">
    <name type="scientific">Polarella glacialis</name>
    <name type="common">Dinoflagellate</name>
    <dbReference type="NCBI Taxonomy" id="89957"/>
    <lineage>
        <taxon>Eukaryota</taxon>
        <taxon>Sar</taxon>
        <taxon>Alveolata</taxon>
        <taxon>Dinophyceae</taxon>
        <taxon>Suessiales</taxon>
        <taxon>Suessiaceae</taxon>
        <taxon>Polarella</taxon>
    </lineage>
</organism>
<evidence type="ECO:0000313" key="1">
    <source>
        <dbReference type="EMBL" id="CAE8654850.1"/>
    </source>
</evidence>
<sequence>DWGLHGARWAWAHDGVRSNGWFHLQHEGLLTTRWGPGRWRILEHPTAAGPPLLLLAFGNLEHTLRLSSRPTHSPAVCFEVLEKHNAPQDVGHATSFGTQEAAAQGLFNEDALACCATRGWPESSRGSEASTTQ</sequence>
<protein>
    <submittedName>
        <fullName evidence="1">Uncharacterized protein</fullName>
    </submittedName>
</protein>
<proteinExistence type="predicted"/>
<feature type="non-terminal residue" evidence="1">
    <location>
        <position position="1"/>
    </location>
</feature>
<reference evidence="1" key="1">
    <citation type="submission" date="2021-02" db="EMBL/GenBank/DDBJ databases">
        <authorList>
            <person name="Dougan E. K."/>
            <person name="Rhodes N."/>
            <person name="Thang M."/>
            <person name="Chan C."/>
        </authorList>
    </citation>
    <scope>NUCLEOTIDE SEQUENCE</scope>
</reference>
<comment type="caution">
    <text evidence="1">The sequence shown here is derived from an EMBL/GenBank/DDBJ whole genome shotgun (WGS) entry which is preliminary data.</text>
</comment>
<accession>A0A813IKE5</accession>
<dbReference type="EMBL" id="CAJNNW010012922">
    <property type="protein sequence ID" value="CAE8654850.1"/>
    <property type="molecule type" value="Genomic_DNA"/>
</dbReference>
<evidence type="ECO:0000313" key="2">
    <source>
        <dbReference type="Proteomes" id="UP000626109"/>
    </source>
</evidence>
<dbReference type="AlphaFoldDB" id="A0A813IKE5"/>
<dbReference type="Proteomes" id="UP000626109">
    <property type="component" value="Unassembled WGS sequence"/>
</dbReference>